<dbReference type="PIR" id="S75100">
    <property type="entry name" value="S75100"/>
</dbReference>
<dbReference type="PaxDb" id="1148-1653045"/>
<dbReference type="InParanoid" id="P73898"/>
<dbReference type="EnsemblBacteria" id="BAA17962">
    <property type="protein sequence ID" value="BAA17962"/>
    <property type="gene ID" value="BAA17962"/>
</dbReference>
<organism evidence="11 12">
    <name type="scientific">Synechocystis sp. (strain ATCC 27184 / PCC 6803 / Kazusa)</name>
    <dbReference type="NCBI Taxonomy" id="1111708"/>
    <lineage>
        <taxon>Bacteria</taxon>
        <taxon>Bacillati</taxon>
        <taxon>Cyanobacteriota</taxon>
        <taxon>Cyanophyceae</taxon>
        <taxon>Synechococcales</taxon>
        <taxon>Merismopediaceae</taxon>
        <taxon>Synechocystis</taxon>
    </lineage>
</organism>
<keyword evidence="4" id="KW-0410">Iron transport</keyword>
<dbReference type="InterPro" id="IPR003593">
    <property type="entry name" value="AAA+_ATPase"/>
</dbReference>
<evidence type="ECO:0000256" key="5">
    <source>
        <dbReference type="ARBA" id="ARBA00022741"/>
    </source>
</evidence>
<reference evidence="11 12" key="1">
    <citation type="journal article" date="1995" name="DNA Res.">
        <title>Sequence analysis of the genome of the unicellular cyanobacterium Synechocystis sp. strain PCC6803. I. Sequence features in the 1 Mb region from map positions 64% to 92% of the genome.</title>
        <authorList>
            <person name="Kaneko T."/>
            <person name="Tanaka A."/>
            <person name="Sato S."/>
            <person name="Kotani H."/>
            <person name="Sazuka T."/>
            <person name="Miyajima N."/>
            <person name="Sugiura M."/>
            <person name="Tabata S."/>
        </authorList>
    </citation>
    <scope>NUCLEOTIDE SEQUENCE [LARGE SCALE GENOMIC DNA]</scope>
    <source>
        <strain evidence="12">ATCC 27184 / PCC 6803 / Kazusa</strain>
    </source>
</reference>
<keyword evidence="7" id="KW-0408">Iron</keyword>
<evidence type="ECO:0000256" key="6">
    <source>
        <dbReference type="ARBA" id="ARBA00022840"/>
    </source>
</evidence>
<keyword evidence="9" id="KW-0472">Membrane</keyword>
<dbReference type="PROSITE" id="PS50893">
    <property type="entry name" value="ABC_TRANSPORTER_2"/>
    <property type="match status" value="1"/>
</dbReference>
<sequence>MIRVEQVSKTYGSVAVLRQLCLTIPPGGKTAILGRSGSGKTTLLRLIAGLDRLDGGEIYLGDRQVSCPQHYLPPHQRGIGFVFQSPALWPHLTVQQNIAFGLAHLSKTEQQERIEPLLARLAIAPLIDRYPHQLSGGEAKRVAFARTLAPRPPFLLLDEPLSNLDQGLKEELLTYLQDYLDFTQACTLYVTHDLAEAQFLTSDIQLLRDGQLVPHSNP</sequence>
<dbReference type="STRING" id="1148.gene:10498831"/>
<comment type="subcellular location">
    <subcellularLocation>
        <location evidence="1">Cell inner membrane</location>
        <topology evidence="1">Peripheral membrane protein</topology>
    </subcellularLocation>
</comment>
<gene>
    <name evidence="11" type="ordered locus">sll0240</name>
</gene>
<dbReference type="GO" id="GO:0005524">
    <property type="term" value="F:ATP binding"/>
    <property type="evidence" value="ECO:0007669"/>
    <property type="project" value="UniProtKB-KW"/>
</dbReference>
<evidence type="ECO:0000256" key="4">
    <source>
        <dbReference type="ARBA" id="ARBA00022496"/>
    </source>
</evidence>
<dbReference type="PROSITE" id="PS00211">
    <property type="entry name" value="ABC_TRANSPORTER_1"/>
    <property type="match status" value="1"/>
</dbReference>
<dbReference type="PANTHER" id="PTHR42781:SF4">
    <property type="entry name" value="SPERMIDINE_PUTRESCINE IMPORT ATP-BINDING PROTEIN POTA"/>
    <property type="match status" value="1"/>
</dbReference>
<evidence type="ECO:0000256" key="9">
    <source>
        <dbReference type="ARBA" id="ARBA00023136"/>
    </source>
</evidence>
<keyword evidence="12" id="KW-1185">Reference proteome</keyword>
<keyword evidence="3" id="KW-1003">Cell membrane</keyword>
<evidence type="ECO:0000256" key="7">
    <source>
        <dbReference type="ARBA" id="ARBA00023004"/>
    </source>
</evidence>
<proteinExistence type="predicted"/>
<dbReference type="SUPFAM" id="SSF52540">
    <property type="entry name" value="P-loop containing nucleoside triphosphate hydrolases"/>
    <property type="match status" value="1"/>
</dbReference>
<dbReference type="Gene3D" id="3.40.50.300">
    <property type="entry name" value="P-loop containing nucleotide triphosphate hydrolases"/>
    <property type="match status" value="1"/>
</dbReference>
<dbReference type="GO" id="GO:0015408">
    <property type="term" value="F:ABC-type ferric iron transporter activity"/>
    <property type="evidence" value="ECO:0007669"/>
    <property type="project" value="InterPro"/>
</dbReference>
<evidence type="ECO:0000256" key="8">
    <source>
        <dbReference type="ARBA" id="ARBA00023065"/>
    </source>
</evidence>
<dbReference type="InterPro" id="IPR003439">
    <property type="entry name" value="ABC_transporter-like_ATP-bd"/>
</dbReference>
<dbReference type="KEGG" id="syn:sll0240"/>
<dbReference type="Proteomes" id="UP000001425">
    <property type="component" value="Chromosome"/>
</dbReference>
<evidence type="ECO:0000256" key="1">
    <source>
        <dbReference type="ARBA" id="ARBA00004417"/>
    </source>
</evidence>
<dbReference type="GO" id="GO:0005886">
    <property type="term" value="C:plasma membrane"/>
    <property type="evidence" value="ECO:0007669"/>
    <property type="project" value="UniProtKB-SubCell"/>
</dbReference>
<keyword evidence="8" id="KW-0406">Ion transport</keyword>
<dbReference type="CDD" id="cd03259">
    <property type="entry name" value="ABC_Carb_Solutes_like"/>
    <property type="match status" value="1"/>
</dbReference>
<evidence type="ECO:0000259" key="10">
    <source>
        <dbReference type="PROSITE" id="PS50893"/>
    </source>
</evidence>
<evidence type="ECO:0000256" key="2">
    <source>
        <dbReference type="ARBA" id="ARBA00022448"/>
    </source>
</evidence>
<dbReference type="PANTHER" id="PTHR42781">
    <property type="entry name" value="SPERMIDINE/PUTRESCINE IMPORT ATP-BINDING PROTEIN POTA"/>
    <property type="match status" value="1"/>
</dbReference>
<dbReference type="PhylomeDB" id="P73898"/>
<keyword evidence="5" id="KW-0547">Nucleotide-binding</keyword>
<dbReference type="InterPro" id="IPR015853">
    <property type="entry name" value="ABC_transpr_FbpC"/>
</dbReference>
<dbReference type="eggNOG" id="COG3842">
    <property type="taxonomic scope" value="Bacteria"/>
</dbReference>
<dbReference type="SMART" id="SM00382">
    <property type="entry name" value="AAA"/>
    <property type="match status" value="1"/>
</dbReference>
<dbReference type="InterPro" id="IPR017871">
    <property type="entry name" value="ABC_transporter-like_CS"/>
</dbReference>
<keyword evidence="2" id="KW-0813">Transport</keyword>
<name>P73898_SYNY3</name>
<accession>P73898</accession>
<dbReference type="EMBL" id="BA000022">
    <property type="protein sequence ID" value="BAA17962.1"/>
    <property type="molecule type" value="Genomic_DNA"/>
</dbReference>
<dbReference type="GO" id="GO:1902358">
    <property type="term" value="P:sulfate transmembrane transport"/>
    <property type="evidence" value="ECO:0000318"/>
    <property type="project" value="GO_Central"/>
</dbReference>
<dbReference type="InterPro" id="IPR027417">
    <property type="entry name" value="P-loop_NTPase"/>
</dbReference>
<reference evidence="11 12" key="2">
    <citation type="journal article" date="1996" name="DNA Res.">
        <title>Sequence analysis of the genome of the unicellular cyanobacterium Synechocystis sp. strain PCC6803. II. Sequence determination of the entire genome and assignment of potential protein-coding regions.</title>
        <authorList>
            <person name="Kaneko T."/>
            <person name="Sato S."/>
            <person name="Kotani H."/>
            <person name="Tanaka A."/>
            <person name="Asamizu E."/>
            <person name="Nakamura Y."/>
            <person name="Miyajima N."/>
            <person name="Hirosawa M."/>
            <person name="Sugiura M."/>
            <person name="Sasamoto S."/>
            <person name="Kimura T."/>
            <person name="Hosouchi T."/>
            <person name="Matsuno A."/>
            <person name="Muraki A."/>
            <person name="Nakazaki N."/>
            <person name="Naruo K."/>
            <person name="Okumura S."/>
            <person name="Shimpo S."/>
            <person name="Takeuchi C."/>
            <person name="Wada T."/>
            <person name="Watanabe A."/>
            <person name="Yamada M."/>
            <person name="Yasuda M."/>
            <person name="Tabata S."/>
        </authorList>
    </citation>
    <scope>NUCLEOTIDE SEQUENCE [LARGE SCALE GENOMIC DNA]</scope>
    <source>
        <strain evidence="12">ATCC 27184 / PCC 6803 / Kazusa</strain>
    </source>
</reference>
<dbReference type="Pfam" id="PF00005">
    <property type="entry name" value="ABC_tran"/>
    <property type="match status" value="1"/>
</dbReference>
<evidence type="ECO:0000313" key="12">
    <source>
        <dbReference type="Proteomes" id="UP000001425"/>
    </source>
</evidence>
<dbReference type="GO" id="GO:0016887">
    <property type="term" value="F:ATP hydrolysis activity"/>
    <property type="evidence" value="ECO:0007669"/>
    <property type="project" value="InterPro"/>
</dbReference>
<feature type="domain" description="ABC transporter" evidence="10">
    <location>
        <begin position="2"/>
        <end position="218"/>
    </location>
</feature>
<evidence type="ECO:0000313" key="11">
    <source>
        <dbReference type="EMBL" id="BAA17962.1"/>
    </source>
</evidence>
<keyword evidence="6" id="KW-0067">ATP-binding</keyword>
<dbReference type="AlphaFoldDB" id="P73898"/>
<protein>
    <submittedName>
        <fullName evidence="11">ABC transporter</fullName>
    </submittedName>
</protein>
<dbReference type="InterPro" id="IPR050093">
    <property type="entry name" value="ABC_SmlMolc_Importer"/>
</dbReference>
<evidence type="ECO:0000256" key="3">
    <source>
        <dbReference type="ARBA" id="ARBA00022475"/>
    </source>
</evidence>